<dbReference type="InterPro" id="IPR006597">
    <property type="entry name" value="Sel1-like"/>
</dbReference>
<dbReference type="Proteomes" id="UP000430634">
    <property type="component" value="Unassembled WGS sequence"/>
</dbReference>
<dbReference type="Gene3D" id="1.25.40.10">
    <property type="entry name" value="Tetratricopeptide repeat domain"/>
    <property type="match status" value="1"/>
</dbReference>
<accession>A0A6I3T768</accession>
<reference evidence="2 3" key="1">
    <citation type="submission" date="2019-11" db="EMBL/GenBank/DDBJ databases">
        <title>Type strains purchased from KCTC, JCM and DSMZ.</title>
        <authorList>
            <person name="Lu H."/>
        </authorList>
    </citation>
    <scope>NUCLEOTIDE SEQUENCE [LARGE SCALE GENOMIC DNA]</scope>
    <source>
        <strain evidence="2 3">KCTC 52429</strain>
    </source>
</reference>
<dbReference type="OrthoDB" id="8755602at2"/>
<dbReference type="Pfam" id="PF08238">
    <property type="entry name" value="Sel1"/>
    <property type="match status" value="2"/>
</dbReference>
<dbReference type="SMART" id="SM00671">
    <property type="entry name" value="SEL1"/>
    <property type="match status" value="2"/>
</dbReference>
<sequence>MPQQFNDMPNLHNCCRVAAMSFLFLCASATGLTRALAEAEKGDIGAMHSVGFHYATGRDVRQDYAQAMTWFQRAALSGQHNSIYSLGIMYRLGQGVDVDMIQAAAWYAPAAKYIARIDGEWIVPRAKVAMYERQSAEVAGSLSASARTEALRRAEQLLLTIREHAATPAAAHADR</sequence>
<protein>
    <recommendedName>
        <fullName evidence="4">Sel1 repeat family protein</fullName>
    </recommendedName>
</protein>
<evidence type="ECO:0000313" key="3">
    <source>
        <dbReference type="Proteomes" id="UP000430634"/>
    </source>
</evidence>
<dbReference type="SUPFAM" id="SSF81901">
    <property type="entry name" value="HCP-like"/>
    <property type="match status" value="1"/>
</dbReference>
<evidence type="ECO:0000313" key="2">
    <source>
        <dbReference type="EMBL" id="MTV56222.1"/>
    </source>
</evidence>
<dbReference type="InterPro" id="IPR052945">
    <property type="entry name" value="Mitotic_Regulator"/>
</dbReference>
<gene>
    <name evidence="2" type="ORF">GM672_26200</name>
</gene>
<feature type="signal peptide" evidence="1">
    <location>
        <begin position="1"/>
        <end position="29"/>
    </location>
</feature>
<evidence type="ECO:0008006" key="4">
    <source>
        <dbReference type="Google" id="ProtNLM"/>
    </source>
</evidence>
<proteinExistence type="predicted"/>
<comment type="caution">
    <text evidence="2">The sequence shown here is derived from an EMBL/GenBank/DDBJ whole genome shotgun (WGS) entry which is preliminary data.</text>
</comment>
<keyword evidence="1" id="KW-0732">Signal</keyword>
<dbReference type="PANTHER" id="PTHR43628">
    <property type="entry name" value="ACTIVATOR OF C KINASE PROTEIN 1-RELATED"/>
    <property type="match status" value="1"/>
</dbReference>
<evidence type="ECO:0000256" key="1">
    <source>
        <dbReference type="SAM" id="SignalP"/>
    </source>
</evidence>
<name>A0A6I3T768_9BURK</name>
<dbReference type="PANTHER" id="PTHR43628:SF1">
    <property type="entry name" value="CHITIN SYNTHASE REGULATORY FACTOR 2-RELATED"/>
    <property type="match status" value="1"/>
</dbReference>
<dbReference type="InterPro" id="IPR011990">
    <property type="entry name" value="TPR-like_helical_dom_sf"/>
</dbReference>
<dbReference type="AlphaFoldDB" id="A0A6I3T768"/>
<feature type="chain" id="PRO_5026033644" description="Sel1 repeat family protein" evidence="1">
    <location>
        <begin position="30"/>
        <end position="175"/>
    </location>
</feature>
<dbReference type="EMBL" id="WNKZ01000142">
    <property type="protein sequence ID" value="MTV56222.1"/>
    <property type="molecule type" value="Genomic_DNA"/>
</dbReference>
<organism evidence="2 3">
    <name type="scientific">Pseudoduganella buxea</name>
    <dbReference type="NCBI Taxonomy" id="1949069"/>
    <lineage>
        <taxon>Bacteria</taxon>
        <taxon>Pseudomonadati</taxon>
        <taxon>Pseudomonadota</taxon>
        <taxon>Betaproteobacteria</taxon>
        <taxon>Burkholderiales</taxon>
        <taxon>Oxalobacteraceae</taxon>
        <taxon>Telluria group</taxon>
        <taxon>Pseudoduganella</taxon>
    </lineage>
</organism>